<dbReference type="RefSeq" id="WP_011712684.1">
    <property type="nucleotide sequence ID" value="NC_008576.1"/>
</dbReference>
<dbReference type="FunFam" id="3.40.50.880:FF:000015">
    <property type="entry name" value="Protein DJ-1 homolog C"/>
    <property type="match status" value="1"/>
</dbReference>
<sequence>MTPRVLIPIAPGSEEMEAITIVNILRRAQIDCTLAGTVEGPIRCSRGSVIVPDTTLEAVMDMPFDLIALPGGQPGTTHLDEDPRMHTLLQRMHAEGKFITAICAAPTILAHAGLLTGKKATCYPTLLDTLHGAETVAIHGVVCDGNIITSTGPGTAMDFALTLVETLVGKAQRMQVEEALARP</sequence>
<dbReference type="InterPro" id="IPR050325">
    <property type="entry name" value="Prot/Nucl_acid_deglycase"/>
</dbReference>
<feature type="domain" description="DJ-1/PfpI" evidence="2">
    <location>
        <begin position="4"/>
        <end position="165"/>
    </location>
</feature>
<dbReference type="KEGG" id="mgm:Mmc1_1009"/>
<evidence type="ECO:0000259" key="2">
    <source>
        <dbReference type="Pfam" id="PF01965"/>
    </source>
</evidence>
<dbReference type="Proteomes" id="UP000002586">
    <property type="component" value="Chromosome"/>
</dbReference>
<accession>A0L6D4</accession>
<dbReference type="CDD" id="cd03135">
    <property type="entry name" value="GATase1_DJ-1"/>
    <property type="match status" value="1"/>
</dbReference>
<dbReference type="AlphaFoldDB" id="A0L6D4"/>
<dbReference type="eggNOG" id="COG0693">
    <property type="taxonomic scope" value="Bacteria"/>
</dbReference>
<dbReference type="GO" id="GO:0005737">
    <property type="term" value="C:cytoplasm"/>
    <property type="evidence" value="ECO:0007669"/>
    <property type="project" value="UniProtKB-ARBA"/>
</dbReference>
<dbReference type="HOGENOM" id="CLU_000445_44_2_5"/>
<keyword evidence="1" id="KW-0677">Repeat</keyword>
<keyword evidence="4" id="KW-1185">Reference proteome</keyword>
<dbReference type="PANTHER" id="PTHR48094:SF12">
    <property type="entry name" value="PARKINSON DISEASE PROTEIN 7 HOMOLOG"/>
    <property type="match status" value="1"/>
</dbReference>
<proteinExistence type="predicted"/>
<evidence type="ECO:0000256" key="1">
    <source>
        <dbReference type="ARBA" id="ARBA00022737"/>
    </source>
</evidence>
<dbReference type="OrthoDB" id="9792284at2"/>
<dbReference type="NCBIfam" id="TIGR01383">
    <property type="entry name" value="not_thiJ"/>
    <property type="match status" value="1"/>
</dbReference>
<dbReference type="PANTHER" id="PTHR48094">
    <property type="entry name" value="PROTEIN/NUCLEIC ACID DEGLYCASE DJ-1-RELATED"/>
    <property type="match status" value="1"/>
</dbReference>
<dbReference type="STRING" id="156889.Mmc1_1009"/>
<gene>
    <name evidence="3" type="ordered locus">Mmc1_1009</name>
</gene>
<evidence type="ECO:0000313" key="4">
    <source>
        <dbReference type="Proteomes" id="UP000002586"/>
    </source>
</evidence>
<dbReference type="Gene3D" id="3.40.50.880">
    <property type="match status" value="1"/>
</dbReference>
<dbReference type="SUPFAM" id="SSF52317">
    <property type="entry name" value="Class I glutamine amidotransferase-like"/>
    <property type="match status" value="1"/>
</dbReference>
<dbReference type="InterPro" id="IPR029062">
    <property type="entry name" value="Class_I_gatase-like"/>
</dbReference>
<reference evidence="3 4" key="2">
    <citation type="journal article" date="2012" name="Int. J. Syst. Evol. Microbiol.">
        <title>Magnetococcus marinus gen. nov., sp. nov., a marine, magnetotactic bacterium that represents a novel lineage (Magnetococcaceae fam. nov.; Magnetococcales ord. nov.) at the base of the Alphaproteobacteria.</title>
        <authorList>
            <person name="Bazylinski D.A."/>
            <person name="Williams T.J."/>
            <person name="Lefevre C.T."/>
            <person name="Berg R.J."/>
            <person name="Zhang C.L."/>
            <person name="Bowser S.S."/>
            <person name="Dean A.J."/>
            <person name="Beveridge T.J."/>
        </authorList>
    </citation>
    <scope>NUCLEOTIDE SEQUENCE [LARGE SCALE GENOMIC DNA]</scope>
    <source>
        <strain evidence="4">ATCC BAA-1437 / JCM 17883 / MC-1</strain>
    </source>
</reference>
<dbReference type="InterPro" id="IPR002818">
    <property type="entry name" value="DJ-1/PfpI"/>
</dbReference>
<protein>
    <submittedName>
        <fullName evidence="3">DJ-1 family protein</fullName>
    </submittedName>
</protein>
<name>A0L6D4_MAGMM</name>
<dbReference type="InterPro" id="IPR006287">
    <property type="entry name" value="DJ-1"/>
</dbReference>
<dbReference type="EMBL" id="CP000471">
    <property type="protein sequence ID" value="ABK43527.1"/>
    <property type="molecule type" value="Genomic_DNA"/>
</dbReference>
<organism evidence="3 4">
    <name type="scientific">Magnetococcus marinus (strain ATCC BAA-1437 / JCM 17883 / MC-1)</name>
    <dbReference type="NCBI Taxonomy" id="156889"/>
    <lineage>
        <taxon>Bacteria</taxon>
        <taxon>Pseudomonadati</taxon>
        <taxon>Pseudomonadota</taxon>
        <taxon>Magnetococcia</taxon>
        <taxon>Magnetococcales</taxon>
        <taxon>Magnetococcaceae</taxon>
        <taxon>Magnetococcus</taxon>
    </lineage>
</organism>
<reference evidence="4" key="1">
    <citation type="journal article" date="2009" name="Appl. Environ. Microbiol.">
        <title>Complete genome sequence of the chemolithoautotrophic marine magnetotactic coccus strain MC-1.</title>
        <authorList>
            <person name="Schubbe S."/>
            <person name="Williams T.J."/>
            <person name="Xie G."/>
            <person name="Kiss H.E."/>
            <person name="Brettin T.S."/>
            <person name="Martinez D."/>
            <person name="Ross C.A."/>
            <person name="Schuler D."/>
            <person name="Cox B.L."/>
            <person name="Nealson K.H."/>
            <person name="Bazylinski D.A."/>
        </authorList>
    </citation>
    <scope>NUCLEOTIDE SEQUENCE [LARGE SCALE GENOMIC DNA]</scope>
    <source>
        <strain evidence="4">ATCC BAA-1437 / JCM 17883 / MC-1</strain>
    </source>
</reference>
<evidence type="ECO:0000313" key="3">
    <source>
        <dbReference type="EMBL" id="ABK43527.1"/>
    </source>
</evidence>
<dbReference type="Pfam" id="PF01965">
    <property type="entry name" value="DJ-1_PfpI"/>
    <property type="match status" value="1"/>
</dbReference>